<dbReference type="InterPro" id="IPR021647">
    <property type="entry name" value="CusF_Ec"/>
</dbReference>
<dbReference type="FunFam" id="2.40.30.170:FF:000010">
    <property type="entry name" value="Efflux RND transporter periplasmic adaptor subunit"/>
    <property type="match status" value="1"/>
</dbReference>
<comment type="similarity">
    <text evidence="1">Belongs to the membrane fusion protein (MFP) (TC 8.A.1) family.</text>
</comment>
<dbReference type="Gene3D" id="2.40.30.170">
    <property type="match status" value="1"/>
</dbReference>
<feature type="domain" description="Heavy metal binding" evidence="3">
    <location>
        <begin position="47"/>
        <end position="73"/>
    </location>
</feature>
<feature type="domain" description="CusB-like three alpha-helical bundle" evidence="4">
    <location>
        <begin position="161"/>
        <end position="206"/>
    </location>
</feature>
<evidence type="ECO:0000259" key="3">
    <source>
        <dbReference type="Pfam" id="PF19335"/>
    </source>
</evidence>
<organism evidence="8 9">
    <name type="scientific">Oceanococcus atlanticus</name>
    <dbReference type="NCBI Taxonomy" id="1317117"/>
    <lineage>
        <taxon>Bacteria</taxon>
        <taxon>Pseudomonadati</taxon>
        <taxon>Pseudomonadota</taxon>
        <taxon>Gammaproteobacteria</taxon>
        <taxon>Chromatiales</taxon>
        <taxon>Oceanococcaceae</taxon>
        <taxon>Oceanococcus</taxon>
    </lineage>
</organism>
<keyword evidence="9" id="KW-1185">Reference proteome</keyword>
<evidence type="ECO:0000313" key="8">
    <source>
        <dbReference type="EMBL" id="ORE87076.1"/>
    </source>
</evidence>
<dbReference type="Pfam" id="PF19335">
    <property type="entry name" value="HMBD"/>
    <property type="match status" value="1"/>
</dbReference>
<accession>A0A1Y1SDK2</accession>
<dbReference type="InterPro" id="IPR045800">
    <property type="entry name" value="HMBD"/>
</dbReference>
<dbReference type="InterPro" id="IPR058792">
    <property type="entry name" value="Beta-barrel_RND_2"/>
</dbReference>
<dbReference type="GO" id="GO:0022857">
    <property type="term" value="F:transmembrane transporter activity"/>
    <property type="evidence" value="ECO:0007669"/>
    <property type="project" value="InterPro"/>
</dbReference>
<dbReference type="NCBIfam" id="TIGR01730">
    <property type="entry name" value="RND_mfp"/>
    <property type="match status" value="1"/>
</dbReference>
<sequence>MSLRHVMAALVLLLVGAGAGLWFGAAPQNSAAAEGDGPCAGGTQPVHWAAPMDPSYQRKAPGKSPMGMDLVPVCAEGGSGGGVDVRIDAHVVNNLGLRTGVVERGALPRDIAAVGVVSYDENSFQMIHARAEGWLENLAVESEGARVEHDQALYALFSPKLVAAEQEYLSAGRSQRPALVAAAAERLLALGYSREQIAALERRGTPDKHLLRRAQSDAVVSMLGVRDGQFVSPGTHMMTLASLNTVWVLVDVMERDAAHLRPGLEASAQFDAWPGRRWQGRVEHVYPSLDALTRTLRVRLVFDNSDGALRPNMFARATIHAEPLADVLSVPAAAVIRSGQGQRVVRRIEAGGFDVVPVRTGVQAGDRVHVLDGLQAGDEVVVSGQFLIDSEANLDAEALRLKAAHPQGRTRAVISALDAAARSITLRHEAIQPMGEQGLSMPGMTMPFELAVDADGFEPGDRVEVVVRQPGPGRFEVVQLDALADQPHAGHDHAAMHGNAASVERGELTRGRVVSIEPQRRRVTLQHEAIESVGMAAMTMPFVWAPALPIADLEPGDEVRFSIDPETMQIDHLELAP</sequence>
<evidence type="ECO:0000259" key="5">
    <source>
        <dbReference type="Pfam" id="PF25919"/>
    </source>
</evidence>
<dbReference type="InterPro" id="IPR058649">
    <property type="entry name" value="CzcB_C"/>
</dbReference>
<evidence type="ECO:0000259" key="6">
    <source>
        <dbReference type="Pfam" id="PF25954"/>
    </source>
</evidence>
<keyword evidence="2" id="KW-0813">Transport</keyword>
<dbReference type="Pfam" id="PF25954">
    <property type="entry name" value="Beta-barrel_RND_2"/>
    <property type="match status" value="1"/>
</dbReference>
<dbReference type="Gene3D" id="2.40.420.20">
    <property type="match status" value="1"/>
</dbReference>
<dbReference type="STRING" id="1317117.ATO7_08552"/>
<dbReference type="SUPFAM" id="SSF111369">
    <property type="entry name" value="HlyD-like secretion proteins"/>
    <property type="match status" value="1"/>
</dbReference>
<feature type="domain" description="CzcB-like C-terminal circularly permuted SH3-like" evidence="7">
    <location>
        <begin position="329"/>
        <end position="388"/>
    </location>
</feature>
<dbReference type="InterPro" id="IPR058791">
    <property type="entry name" value="3HB_CusB"/>
</dbReference>
<dbReference type="InterPro" id="IPR058790">
    <property type="entry name" value="BSH_CusB"/>
</dbReference>
<dbReference type="Proteomes" id="UP000192342">
    <property type="component" value="Unassembled WGS sequence"/>
</dbReference>
<dbReference type="PANTHER" id="PTHR30097:SF15">
    <property type="entry name" value="CATION EFFLUX SYSTEM PROTEIN CUSB"/>
    <property type="match status" value="1"/>
</dbReference>
<dbReference type="Gene3D" id="2.40.50.320">
    <property type="entry name" value="Copper binding periplasmic protein CusF"/>
    <property type="match status" value="2"/>
</dbReference>
<dbReference type="InterPro" id="IPR051909">
    <property type="entry name" value="MFP_Cation_Efflux"/>
</dbReference>
<dbReference type="GO" id="GO:0060003">
    <property type="term" value="P:copper ion export"/>
    <property type="evidence" value="ECO:0007669"/>
    <property type="project" value="TreeGrafter"/>
</dbReference>
<dbReference type="Pfam" id="PF11604">
    <property type="entry name" value="CusF_Ec"/>
    <property type="match status" value="2"/>
</dbReference>
<gene>
    <name evidence="8" type="ORF">ATO7_08552</name>
</gene>
<dbReference type="InterPro" id="IPR006143">
    <property type="entry name" value="RND_pump_MFP"/>
</dbReference>
<dbReference type="Pfam" id="PF25919">
    <property type="entry name" value="BSH_CusB"/>
    <property type="match status" value="1"/>
</dbReference>
<evidence type="ECO:0000259" key="4">
    <source>
        <dbReference type="Pfam" id="PF25869"/>
    </source>
</evidence>
<proteinExistence type="inferred from homology"/>
<dbReference type="InterPro" id="IPR042230">
    <property type="entry name" value="CusF_sf"/>
</dbReference>
<reference evidence="8 9" key="1">
    <citation type="submission" date="2013-04" db="EMBL/GenBank/DDBJ databases">
        <title>Oceanococcus atlanticus 22II-S10r2 Genome Sequencing.</title>
        <authorList>
            <person name="Lai Q."/>
            <person name="Li G."/>
            <person name="Shao Z."/>
        </authorList>
    </citation>
    <scope>NUCLEOTIDE SEQUENCE [LARGE SCALE GENOMIC DNA]</scope>
    <source>
        <strain evidence="8 9">22II-S10r2</strain>
    </source>
</reference>
<dbReference type="Pfam" id="PF25869">
    <property type="entry name" value="3HB_CusB"/>
    <property type="match status" value="1"/>
</dbReference>
<dbReference type="OrthoDB" id="9806939at2"/>
<evidence type="ECO:0000313" key="9">
    <source>
        <dbReference type="Proteomes" id="UP000192342"/>
    </source>
</evidence>
<dbReference type="GO" id="GO:0030288">
    <property type="term" value="C:outer membrane-bounded periplasmic space"/>
    <property type="evidence" value="ECO:0007669"/>
    <property type="project" value="TreeGrafter"/>
</dbReference>
<comment type="caution">
    <text evidence="8">The sequence shown here is derived from an EMBL/GenBank/DDBJ whole genome shotgun (WGS) entry which is preliminary data.</text>
</comment>
<dbReference type="GO" id="GO:0046914">
    <property type="term" value="F:transition metal ion binding"/>
    <property type="evidence" value="ECO:0007669"/>
    <property type="project" value="TreeGrafter"/>
</dbReference>
<evidence type="ECO:0000259" key="7">
    <source>
        <dbReference type="Pfam" id="PF25975"/>
    </source>
</evidence>
<dbReference type="RefSeq" id="WP_083561277.1">
    <property type="nucleotide sequence ID" value="NZ_AQQV01000002.1"/>
</dbReference>
<feature type="domain" description="CusB-like beta-barrel" evidence="6">
    <location>
        <begin position="245"/>
        <end position="322"/>
    </location>
</feature>
<evidence type="ECO:0000256" key="1">
    <source>
        <dbReference type="ARBA" id="ARBA00009477"/>
    </source>
</evidence>
<dbReference type="EMBL" id="AQQV01000002">
    <property type="protein sequence ID" value="ORE87076.1"/>
    <property type="molecule type" value="Genomic_DNA"/>
</dbReference>
<dbReference type="PANTHER" id="PTHR30097">
    <property type="entry name" value="CATION EFFLUX SYSTEM PROTEIN CUSB"/>
    <property type="match status" value="1"/>
</dbReference>
<evidence type="ECO:0000256" key="2">
    <source>
        <dbReference type="ARBA" id="ARBA00022448"/>
    </source>
</evidence>
<name>A0A1Y1SDK2_9GAMM</name>
<dbReference type="Gene3D" id="6.10.140.730">
    <property type="match status" value="1"/>
</dbReference>
<dbReference type="Pfam" id="PF25975">
    <property type="entry name" value="CzcB_C"/>
    <property type="match status" value="1"/>
</dbReference>
<dbReference type="AlphaFoldDB" id="A0A1Y1SDK2"/>
<dbReference type="GO" id="GO:0016020">
    <property type="term" value="C:membrane"/>
    <property type="evidence" value="ECO:0007669"/>
    <property type="project" value="InterPro"/>
</dbReference>
<dbReference type="GO" id="GO:0015679">
    <property type="term" value="P:plasma membrane copper ion transport"/>
    <property type="evidence" value="ECO:0007669"/>
    <property type="project" value="TreeGrafter"/>
</dbReference>
<feature type="domain" description="CusB-like barrel-sandwich hybrid" evidence="5">
    <location>
        <begin position="125"/>
        <end position="240"/>
    </location>
</feature>
<protein>
    <submittedName>
        <fullName evidence="8">Putative cation efflux system protein</fullName>
    </submittedName>
</protein>